<dbReference type="EMBL" id="CP099583">
    <property type="protein sequence ID" value="USS41890.1"/>
    <property type="molecule type" value="Genomic_DNA"/>
</dbReference>
<protein>
    <recommendedName>
        <fullName evidence="6">Transmembrane protein</fullName>
    </recommendedName>
</protein>
<dbReference type="GeneID" id="45694707"/>
<dbReference type="Proteomes" id="UP000594892">
    <property type="component" value="Chromosome 1"/>
</dbReference>
<evidence type="ECO:0008006" key="6">
    <source>
        <dbReference type="Google" id="ProtNLM"/>
    </source>
</evidence>
<dbReference type="EMBL" id="CP065600">
    <property type="protein sequence ID" value="QPQ89977.1"/>
    <property type="molecule type" value="Genomic_DNA"/>
</dbReference>
<evidence type="ECO:0000313" key="2">
    <source>
        <dbReference type="EMBL" id="QPQ89977.1"/>
    </source>
</evidence>
<organism evidence="2 4">
    <name type="scientific">Burkholderia glumae</name>
    <name type="common">Pseudomonas glumae</name>
    <dbReference type="NCBI Taxonomy" id="337"/>
    <lineage>
        <taxon>Bacteria</taxon>
        <taxon>Pseudomonadati</taxon>
        <taxon>Pseudomonadota</taxon>
        <taxon>Betaproteobacteria</taxon>
        <taxon>Burkholderiales</taxon>
        <taxon>Burkholderiaceae</taxon>
        <taxon>Burkholderia</taxon>
    </lineage>
</organism>
<dbReference type="Proteomes" id="UP001056386">
    <property type="component" value="Chromosome 2"/>
</dbReference>
<feature type="transmembrane region" description="Helical" evidence="1">
    <location>
        <begin position="16"/>
        <end position="33"/>
    </location>
</feature>
<keyword evidence="1" id="KW-0812">Transmembrane</keyword>
<gene>
    <name evidence="2" type="ORF">I6H06_10290</name>
    <name evidence="3" type="ORF">NFI99_06390</name>
</gene>
<keyword evidence="1" id="KW-1133">Transmembrane helix</keyword>
<evidence type="ECO:0000313" key="3">
    <source>
        <dbReference type="EMBL" id="USS41890.1"/>
    </source>
</evidence>
<sequence>MPASAVLAQACPVTDLIALGVLALLYVCALGWAGWQSLRARRGRLHWVICVALLVAGALAMAIARPATPDSGAMPGGFALGLLVALAGLAATAAGCARQALGKLRDPRR</sequence>
<dbReference type="RefSeq" id="WP_012733983.1">
    <property type="nucleotide sequence ID" value="NZ_CP021075.1"/>
</dbReference>
<keyword evidence="5" id="KW-1185">Reference proteome</keyword>
<accession>A0AAQ0BSF1</accession>
<keyword evidence="1" id="KW-0472">Membrane</keyword>
<name>A0AAQ0BSF1_BURGL</name>
<reference evidence="3" key="2">
    <citation type="submission" date="2022-06" db="EMBL/GenBank/DDBJ databases">
        <title>Draft genome sequence of Burkholderia glumae strain GR20004 isolated from rice panicle showing bacterial panicle blight.</title>
        <authorList>
            <person name="Choi S.Y."/>
            <person name="Lee Y.H."/>
        </authorList>
    </citation>
    <scope>NUCLEOTIDE SEQUENCE</scope>
    <source>
        <strain evidence="3">GR20004</strain>
    </source>
</reference>
<proteinExistence type="predicted"/>
<feature type="transmembrane region" description="Helical" evidence="1">
    <location>
        <begin position="45"/>
        <end position="64"/>
    </location>
</feature>
<evidence type="ECO:0000256" key="1">
    <source>
        <dbReference type="SAM" id="Phobius"/>
    </source>
</evidence>
<evidence type="ECO:0000313" key="4">
    <source>
        <dbReference type="Proteomes" id="UP000594892"/>
    </source>
</evidence>
<dbReference type="AlphaFoldDB" id="A0AAQ0BSF1"/>
<evidence type="ECO:0000313" key="5">
    <source>
        <dbReference type="Proteomes" id="UP001056386"/>
    </source>
</evidence>
<reference evidence="2 4" key="1">
    <citation type="submission" date="2020-12" db="EMBL/GenBank/DDBJ databases">
        <title>FDA dAtabase for Regulatory Grade micrObial Sequences (FDA-ARGOS): Supporting development and validation of Infectious Disease Dx tests.</title>
        <authorList>
            <person name="Minogue T."/>
            <person name="Wolcott M."/>
            <person name="Wasieloski L."/>
            <person name="Aguilar W."/>
            <person name="Moore D."/>
            <person name="Jaissle J."/>
            <person name="Tallon L."/>
            <person name="Sadzewicz L."/>
            <person name="Zhao X."/>
            <person name="Boylan J."/>
            <person name="Ott S."/>
            <person name="Bowen H."/>
            <person name="Vavikolanu K."/>
            <person name="Mehta A."/>
            <person name="Aluvathingal J."/>
            <person name="Nadendla S."/>
            <person name="Yan Y."/>
            <person name="Sichtig H."/>
        </authorList>
    </citation>
    <scope>NUCLEOTIDE SEQUENCE [LARGE SCALE GENOMIC DNA]</scope>
    <source>
        <strain evidence="2 4">FDAARGOS_949</strain>
    </source>
</reference>
<feature type="transmembrane region" description="Helical" evidence="1">
    <location>
        <begin position="76"/>
        <end position="101"/>
    </location>
</feature>